<dbReference type="STRING" id="947166.A0A1D1VHE1"/>
<dbReference type="Pfam" id="PF04818">
    <property type="entry name" value="CID"/>
    <property type="match status" value="1"/>
</dbReference>
<accession>A0A1D1VHE1</accession>
<keyword evidence="7" id="KW-1185">Reference proteome</keyword>
<dbReference type="EMBL" id="BDGG01000004">
    <property type="protein sequence ID" value="GAU97898.1"/>
    <property type="molecule type" value="Genomic_DNA"/>
</dbReference>
<dbReference type="InterPro" id="IPR051485">
    <property type="entry name" value="SR-CTD_assoc_factor"/>
</dbReference>
<dbReference type="Pfam" id="PF00076">
    <property type="entry name" value="RRM_1"/>
    <property type="match status" value="1"/>
</dbReference>
<reference evidence="6 7" key="1">
    <citation type="journal article" date="2016" name="Nat. Commun.">
        <title>Extremotolerant tardigrade genome and improved radiotolerance of human cultured cells by tardigrade-unique protein.</title>
        <authorList>
            <person name="Hashimoto T."/>
            <person name="Horikawa D.D."/>
            <person name="Saito Y."/>
            <person name="Kuwahara H."/>
            <person name="Kozuka-Hata H."/>
            <person name="Shin-I T."/>
            <person name="Minakuchi Y."/>
            <person name="Ohishi K."/>
            <person name="Motoyama A."/>
            <person name="Aizu T."/>
            <person name="Enomoto A."/>
            <person name="Kondo K."/>
            <person name="Tanaka S."/>
            <person name="Hara Y."/>
            <person name="Koshikawa S."/>
            <person name="Sagara H."/>
            <person name="Miura T."/>
            <person name="Yokobori S."/>
            <person name="Miyagawa K."/>
            <person name="Suzuki Y."/>
            <person name="Kubo T."/>
            <person name="Oyama M."/>
            <person name="Kohara Y."/>
            <person name="Fujiyama A."/>
            <person name="Arakawa K."/>
            <person name="Katayama T."/>
            <person name="Toyoda A."/>
            <person name="Kunieda T."/>
        </authorList>
    </citation>
    <scope>NUCLEOTIDE SEQUENCE [LARGE SCALE GENOMIC DNA]</scope>
    <source>
        <strain evidence="6 7">YOKOZUNA-1</strain>
    </source>
</reference>
<sequence length="784" mass="87249">MAASDPALYAFELTFKTLNDSKTPVSRSKIQKITELAVKAQKFYKHVVMNVESFIKKCSPKHKLPGIYVIDSILRVSQKHGKEKDVFGPRFAKNLAVTFANASKCAEEDRFKIFRCFKLWKEGHFFPDDIIAPIVEKISKLESFEDGAKSSSKPDEDEKVLPEENSTRSGKSSGSKEKEKEEILMTKNLQEKTAERENAKVASGEKEKVHFDKRLLDFDYEDSDEENGLDRSSAKRSKKKVPAEPEDEPDFLQIGKDGKPVFSVDKIMSGLRQSRQPLPVEHQSPSQTPIPMEMDIVPSVPPETASASAYEPSSTDMFAKLDEEFSQNAVIVLRSCTIWIGHLRKGVIEEELRSELSRYGTIKTLDLIASRGCAYIAYEKRRHAEDALDFRRSLYKVFGDKTKVSWALGKGIKAGHKQWDWNVDTGECRIKLSQLPTSLKGLQEGSELVEDSVPNFLKNKFADADKEDVPVPKEVVPEPKPAGPTPPAPSSSWQTSAALGFVVPDTRWGSAVTENPPVPEKSQNLRPPPFPAFFSAPPPAIPQLSMDGDRHGLSNGNAIPTITTQTSWSDPVEPTKPGLMGETPLEPFPPMMNPLFSKPPPALGTPINHPPPGSTQVLDPNTTSQFYNNLPGNTSFPGLPNVRPPFPGAPSFPPPRFPGVSLNERGNLPGGPANLLPLLQSLANRLPMRPGGPANQLNNLLHQSNIQGALMGLREKFGQRPQNPQSDNRQGPNWRPGHHQQHPRMNGDFQQRRNDFHNGNDRNFNDGTRSFDARRQAPYHRNQR</sequence>
<feature type="region of interest" description="Disordered" evidence="3">
    <location>
        <begin position="718"/>
        <end position="784"/>
    </location>
</feature>
<feature type="region of interest" description="Disordered" evidence="3">
    <location>
        <begin position="145"/>
        <end position="206"/>
    </location>
</feature>
<evidence type="ECO:0000313" key="7">
    <source>
        <dbReference type="Proteomes" id="UP000186922"/>
    </source>
</evidence>
<feature type="compositionally biased region" description="Basic and acidic residues" evidence="3">
    <location>
        <begin position="174"/>
        <end position="206"/>
    </location>
</feature>
<dbReference type="Proteomes" id="UP000186922">
    <property type="component" value="Unassembled WGS sequence"/>
</dbReference>
<feature type="compositionally biased region" description="Pro residues" evidence="3">
    <location>
        <begin position="478"/>
        <end position="489"/>
    </location>
</feature>
<dbReference type="PANTHER" id="PTHR23140:SF4">
    <property type="entry name" value="PROTEIN CBR-NRD-1"/>
    <property type="match status" value="1"/>
</dbReference>
<evidence type="ECO:0000256" key="3">
    <source>
        <dbReference type="SAM" id="MobiDB-lite"/>
    </source>
</evidence>
<dbReference type="PROSITE" id="PS50102">
    <property type="entry name" value="RRM"/>
    <property type="match status" value="1"/>
</dbReference>
<dbReference type="CDD" id="cd16983">
    <property type="entry name" value="CID_SCAF8_like"/>
    <property type="match status" value="1"/>
</dbReference>
<evidence type="ECO:0000313" key="6">
    <source>
        <dbReference type="EMBL" id="GAU97898.1"/>
    </source>
</evidence>
<evidence type="ECO:0000259" key="4">
    <source>
        <dbReference type="PROSITE" id="PS50102"/>
    </source>
</evidence>
<comment type="caution">
    <text evidence="6">The sequence shown here is derived from an EMBL/GenBank/DDBJ whole genome shotgun (WGS) entry which is preliminary data.</text>
</comment>
<dbReference type="Gene3D" id="1.25.40.90">
    <property type="match status" value="1"/>
</dbReference>
<feature type="compositionally biased region" description="Basic and acidic residues" evidence="3">
    <location>
        <begin position="750"/>
        <end position="775"/>
    </location>
</feature>
<evidence type="ECO:0000256" key="2">
    <source>
        <dbReference type="PROSITE-ProRule" id="PRU00176"/>
    </source>
</evidence>
<feature type="compositionally biased region" description="Basic and acidic residues" evidence="3">
    <location>
        <begin position="145"/>
        <end position="166"/>
    </location>
</feature>
<dbReference type="GO" id="GO:0005634">
    <property type="term" value="C:nucleus"/>
    <property type="evidence" value="ECO:0007669"/>
    <property type="project" value="TreeGrafter"/>
</dbReference>
<name>A0A1D1VHE1_RAMVA</name>
<feature type="region of interest" description="Disordered" evidence="3">
    <location>
        <begin position="467"/>
        <end position="494"/>
    </location>
</feature>
<dbReference type="Gene3D" id="3.30.70.330">
    <property type="match status" value="1"/>
</dbReference>
<feature type="region of interest" description="Disordered" evidence="3">
    <location>
        <begin position="222"/>
        <end position="256"/>
    </location>
</feature>
<keyword evidence="1 2" id="KW-0694">RNA-binding</keyword>
<dbReference type="GO" id="GO:0003723">
    <property type="term" value="F:RNA binding"/>
    <property type="evidence" value="ECO:0007669"/>
    <property type="project" value="UniProtKB-UniRule"/>
</dbReference>
<feature type="domain" description="CID" evidence="5">
    <location>
        <begin position="7"/>
        <end position="142"/>
    </location>
</feature>
<dbReference type="InterPro" id="IPR006569">
    <property type="entry name" value="CID_dom"/>
</dbReference>
<feature type="domain" description="RRM" evidence="4">
    <location>
        <begin position="336"/>
        <end position="409"/>
    </location>
</feature>
<dbReference type="AlphaFoldDB" id="A0A1D1VHE1"/>
<dbReference type="SUPFAM" id="SSF54928">
    <property type="entry name" value="RNA-binding domain, RBD"/>
    <property type="match status" value="1"/>
</dbReference>
<evidence type="ECO:0000259" key="5">
    <source>
        <dbReference type="PROSITE" id="PS51391"/>
    </source>
</evidence>
<dbReference type="PROSITE" id="PS51391">
    <property type="entry name" value="CID"/>
    <property type="match status" value="1"/>
</dbReference>
<gene>
    <name evidence="6" type="primary">RvY_09121-1</name>
    <name evidence="6" type="synonym">RvY_09121.1</name>
    <name evidence="6" type="ORF">RvY_09121</name>
</gene>
<feature type="compositionally biased region" description="Polar residues" evidence="3">
    <location>
        <begin position="720"/>
        <end position="731"/>
    </location>
</feature>
<dbReference type="InterPro" id="IPR012677">
    <property type="entry name" value="Nucleotide-bd_a/b_plait_sf"/>
</dbReference>
<dbReference type="SMART" id="SM00582">
    <property type="entry name" value="RPR"/>
    <property type="match status" value="1"/>
</dbReference>
<dbReference type="InterPro" id="IPR035979">
    <property type="entry name" value="RBD_domain_sf"/>
</dbReference>
<dbReference type="InterPro" id="IPR000504">
    <property type="entry name" value="RRM_dom"/>
</dbReference>
<dbReference type="InterPro" id="IPR008942">
    <property type="entry name" value="ENTH_VHS"/>
</dbReference>
<evidence type="ECO:0000256" key="1">
    <source>
        <dbReference type="ARBA" id="ARBA00022884"/>
    </source>
</evidence>
<dbReference type="SMART" id="SM00360">
    <property type="entry name" value="RRM"/>
    <property type="match status" value="1"/>
</dbReference>
<protein>
    <recommendedName>
        <fullName evidence="8">CID domain-containing protein</fullName>
    </recommendedName>
</protein>
<proteinExistence type="predicted"/>
<dbReference type="PANTHER" id="PTHR23140">
    <property type="entry name" value="RNA PROCESSING PROTEIN LD23810P"/>
    <property type="match status" value="1"/>
</dbReference>
<feature type="compositionally biased region" description="Basic and acidic residues" evidence="3">
    <location>
        <begin position="467"/>
        <end position="477"/>
    </location>
</feature>
<dbReference type="SUPFAM" id="SSF48464">
    <property type="entry name" value="ENTH/VHS domain"/>
    <property type="match status" value="1"/>
</dbReference>
<dbReference type="OrthoDB" id="79367at2759"/>
<evidence type="ECO:0008006" key="8">
    <source>
        <dbReference type="Google" id="ProtNLM"/>
    </source>
</evidence>
<organism evidence="6 7">
    <name type="scientific">Ramazzottius varieornatus</name>
    <name type="common">Water bear</name>
    <name type="synonym">Tardigrade</name>
    <dbReference type="NCBI Taxonomy" id="947166"/>
    <lineage>
        <taxon>Eukaryota</taxon>
        <taxon>Metazoa</taxon>
        <taxon>Ecdysozoa</taxon>
        <taxon>Tardigrada</taxon>
        <taxon>Eutardigrada</taxon>
        <taxon>Parachela</taxon>
        <taxon>Hypsibioidea</taxon>
        <taxon>Ramazzottiidae</taxon>
        <taxon>Ramazzottius</taxon>
    </lineage>
</organism>